<feature type="region of interest" description="Disordered" evidence="4">
    <location>
        <begin position="277"/>
        <end position="350"/>
    </location>
</feature>
<protein>
    <recommendedName>
        <fullName evidence="5">FAM192A/Fyv6 N-terminal domain-containing protein</fullName>
    </recommendedName>
</protein>
<evidence type="ECO:0000259" key="5">
    <source>
        <dbReference type="Pfam" id="PF10187"/>
    </source>
</evidence>
<dbReference type="InterPro" id="IPR019331">
    <property type="entry name" value="FAM192A/Fyv6_N"/>
</dbReference>
<reference evidence="6 7" key="1">
    <citation type="submission" date="2015-08" db="EMBL/GenBank/DDBJ databases">
        <title>Next Generation Sequencing and Analysis of the Genome of Puccinia sorghi L Schw, the Causal Agent of Maize Common Rust.</title>
        <authorList>
            <person name="Rochi L."/>
            <person name="Burguener G."/>
            <person name="Darino M."/>
            <person name="Turjanski A."/>
            <person name="Kreff E."/>
            <person name="Dieguez M.J."/>
            <person name="Sacco F."/>
        </authorList>
    </citation>
    <scope>NUCLEOTIDE SEQUENCE [LARGE SCALE GENOMIC DNA]</scope>
    <source>
        <strain evidence="6 7">RO10H11247</strain>
    </source>
</reference>
<dbReference type="Proteomes" id="UP000037035">
    <property type="component" value="Unassembled WGS sequence"/>
</dbReference>
<dbReference type="EMBL" id="LAVV01007307">
    <property type="protein sequence ID" value="KNZ56356.1"/>
    <property type="molecule type" value="Genomic_DNA"/>
</dbReference>
<dbReference type="STRING" id="27349.A0A0L6V6F9"/>
<dbReference type="AlphaFoldDB" id="A0A0L6V6F9"/>
<dbReference type="OrthoDB" id="75720at2759"/>
<feature type="compositionally biased region" description="Polar residues" evidence="4">
    <location>
        <begin position="307"/>
        <end position="329"/>
    </location>
</feature>
<keyword evidence="2" id="KW-0539">Nucleus</keyword>
<feature type="compositionally biased region" description="Basic and acidic residues" evidence="4">
    <location>
        <begin position="335"/>
        <end position="350"/>
    </location>
</feature>
<dbReference type="PANTHER" id="PTHR13495">
    <property type="entry name" value="NEFA-INTERACTING NUCLEAR PROTEIN NIP30"/>
    <property type="match status" value="1"/>
</dbReference>
<dbReference type="InterPro" id="IPR039845">
    <property type="entry name" value="FAM192A"/>
</dbReference>
<evidence type="ECO:0000256" key="2">
    <source>
        <dbReference type="ARBA" id="ARBA00023242"/>
    </source>
</evidence>
<comment type="caution">
    <text evidence="6">The sequence shown here is derived from an EMBL/GenBank/DDBJ whole genome shotgun (WGS) entry which is preliminary data.</text>
</comment>
<evidence type="ECO:0000313" key="6">
    <source>
        <dbReference type="EMBL" id="KNZ56356.1"/>
    </source>
</evidence>
<feature type="domain" description="FAM192A/Fyv6 N-terminal" evidence="5">
    <location>
        <begin position="104"/>
        <end position="207"/>
    </location>
</feature>
<feature type="coiled-coil region" evidence="3">
    <location>
        <begin position="149"/>
        <end position="201"/>
    </location>
</feature>
<evidence type="ECO:0000256" key="1">
    <source>
        <dbReference type="ARBA" id="ARBA00004123"/>
    </source>
</evidence>
<proteinExistence type="predicted"/>
<sequence>MDTPKRGVDWCPHQKEVWMRPKWGISLARPLTPQALGCYTVATFDNGVAARGCFLEISTTPTRPEEFCLTKAKAIRPGYLKVRVPLRADEPINLVLSSQVASRFVSSSDLENARLKREEEWKATYERLGQEPPPMPKEEYDGRSLYEKLKETKDKKQEAFEEKLKFKNQFRALDDEEVAFLDDAAEEKRAIEMAKQEEIQKEMKRFKEAIASRTTETTGVSFLGTATTAEVIDKLSPSTSSSKPLAAAAIVAANAQTTTMIPKKSRKAKDFQRAFLAGAIRPKSTPDQQVASATKKRKSLDTPPIPTSENSNQPANLPQPSISSDSAPSETCPPKLDDSPPDPKKPKTKS</sequence>
<dbReference type="Pfam" id="PF10187">
    <property type="entry name" value="FAM192A_Fyv6_N"/>
    <property type="match status" value="1"/>
</dbReference>
<keyword evidence="3" id="KW-0175">Coiled coil</keyword>
<evidence type="ECO:0000256" key="4">
    <source>
        <dbReference type="SAM" id="MobiDB-lite"/>
    </source>
</evidence>
<accession>A0A0L6V6F9</accession>
<evidence type="ECO:0000256" key="3">
    <source>
        <dbReference type="SAM" id="Coils"/>
    </source>
</evidence>
<keyword evidence="7" id="KW-1185">Reference proteome</keyword>
<comment type="subcellular location">
    <subcellularLocation>
        <location evidence="1">Nucleus</location>
    </subcellularLocation>
</comment>
<organism evidence="6 7">
    <name type="scientific">Puccinia sorghi</name>
    <dbReference type="NCBI Taxonomy" id="27349"/>
    <lineage>
        <taxon>Eukaryota</taxon>
        <taxon>Fungi</taxon>
        <taxon>Dikarya</taxon>
        <taxon>Basidiomycota</taxon>
        <taxon>Pucciniomycotina</taxon>
        <taxon>Pucciniomycetes</taxon>
        <taxon>Pucciniales</taxon>
        <taxon>Pucciniaceae</taxon>
        <taxon>Puccinia</taxon>
    </lineage>
</organism>
<dbReference type="PANTHER" id="PTHR13495:SF0">
    <property type="entry name" value="PSME3-INTERACTING PROTEIN"/>
    <property type="match status" value="1"/>
</dbReference>
<evidence type="ECO:0000313" key="7">
    <source>
        <dbReference type="Proteomes" id="UP000037035"/>
    </source>
</evidence>
<gene>
    <name evidence="6" type="ORF">VP01_2423g1</name>
</gene>
<dbReference type="VEuPathDB" id="FungiDB:VP01_2423g1"/>
<dbReference type="GO" id="GO:0005634">
    <property type="term" value="C:nucleus"/>
    <property type="evidence" value="ECO:0007669"/>
    <property type="project" value="UniProtKB-SubCell"/>
</dbReference>
<name>A0A0L6V6F9_9BASI</name>